<dbReference type="NCBIfam" id="NF001503">
    <property type="entry name" value="PRK00349.1"/>
    <property type="match status" value="1"/>
</dbReference>
<evidence type="ECO:0000256" key="10">
    <source>
        <dbReference type="ARBA" id="ARBA00022840"/>
    </source>
</evidence>
<dbReference type="GO" id="GO:0005737">
    <property type="term" value="C:cytoplasm"/>
    <property type="evidence" value="ECO:0007669"/>
    <property type="project" value="UniProtKB-SubCell"/>
</dbReference>
<dbReference type="CDD" id="cd03271">
    <property type="entry name" value="ABC_UvrA_II"/>
    <property type="match status" value="1"/>
</dbReference>
<evidence type="ECO:0000256" key="6">
    <source>
        <dbReference type="ARBA" id="ARBA00022763"/>
    </source>
</evidence>
<gene>
    <name evidence="19" type="primary">uvrA</name>
    <name evidence="19" type="ORF">MUN82_17040</name>
</gene>
<dbReference type="PROSITE" id="PS50893">
    <property type="entry name" value="ABC_TRANSPORTER_2"/>
    <property type="match status" value="1"/>
</dbReference>
<dbReference type="PANTHER" id="PTHR43152:SF3">
    <property type="entry name" value="UVRABC SYSTEM PROTEIN A"/>
    <property type="match status" value="1"/>
</dbReference>
<evidence type="ECO:0000259" key="18">
    <source>
        <dbReference type="PROSITE" id="PS50893"/>
    </source>
</evidence>
<dbReference type="GO" id="GO:0009380">
    <property type="term" value="C:excinuclease repair complex"/>
    <property type="evidence" value="ECO:0007669"/>
    <property type="project" value="InterPro"/>
</dbReference>
<dbReference type="KEGG" id="haei:MUN82_17040"/>
<dbReference type="FunFam" id="1.20.1580.10:FF:000002">
    <property type="entry name" value="UvrABC system protein A"/>
    <property type="match status" value="1"/>
</dbReference>
<keyword evidence="5" id="KW-0547">Nucleotide-binding</keyword>
<dbReference type="Pfam" id="PF17755">
    <property type="entry name" value="UvrA_DNA-bind"/>
    <property type="match status" value="1"/>
</dbReference>
<dbReference type="InterPro" id="IPR017871">
    <property type="entry name" value="ABC_transporter-like_CS"/>
</dbReference>
<dbReference type="InterPro" id="IPR003439">
    <property type="entry name" value="ABC_transporter-like_ATP-bd"/>
</dbReference>
<dbReference type="PANTHER" id="PTHR43152">
    <property type="entry name" value="UVRABC SYSTEM PROTEIN A"/>
    <property type="match status" value="1"/>
</dbReference>
<dbReference type="Gene3D" id="3.40.50.300">
    <property type="entry name" value="P-loop containing nucleotide triphosphate hydrolases"/>
    <property type="match status" value="2"/>
</dbReference>
<dbReference type="Gene3D" id="1.20.1580.10">
    <property type="entry name" value="ABC transporter ATPase like domain"/>
    <property type="match status" value="2"/>
</dbReference>
<keyword evidence="8" id="KW-0863">Zinc-finger</keyword>
<evidence type="ECO:0000256" key="9">
    <source>
        <dbReference type="ARBA" id="ARBA00022833"/>
    </source>
</evidence>
<dbReference type="GO" id="GO:0016887">
    <property type="term" value="F:ATP hydrolysis activity"/>
    <property type="evidence" value="ECO:0007669"/>
    <property type="project" value="InterPro"/>
</dbReference>
<dbReference type="Gene3D" id="1.10.8.280">
    <property type="entry name" value="ABC transporter ATPase domain-like"/>
    <property type="match status" value="1"/>
</dbReference>
<comment type="similarity">
    <text evidence="14">Belongs to the ABC transporter superfamily. UvrA family.</text>
</comment>
<name>A0A8T9SRB9_9BACT</name>
<organism evidence="19 20">
    <name type="scientific">Hymenobacter aerilatus</name>
    <dbReference type="NCBI Taxonomy" id="2932251"/>
    <lineage>
        <taxon>Bacteria</taxon>
        <taxon>Pseudomonadati</taxon>
        <taxon>Bacteroidota</taxon>
        <taxon>Cytophagia</taxon>
        <taxon>Cytophagales</taxon>
        <taxon>Hymenobacteraceae</taxon>
        <taxon>Hymenobacter</taxon>
    </lineage>
</organism>
<keyword evidence="6" id="KW-0227">DNA damage</keyword>
<dbReference type="InterPro" id="IPR041102">
    <property type="entry name" value="UvrA_inter"/>
</dbReference>
<dbReference type="Proteomes" id="UP000829925">
    <property type="component" value="Chromosome"/>
</dbReference>
<evidence type="ECO:0000256" key="13">
    <source>
        <dbReference type="ARBA" id="ARBA00023204"/>
    </source>
</evidence>
<dbReference type="GO" id="GO:0006289">
    <property type="term" value="P:nucleotide-excision repair"/>
    <property type="evidence" value="ECO:0007669"/>
    <property type="project" value="InterPro"/>
</dbReference>
<protein>
    <recommendedName>
        <fullName evidence="15">UvrABC system protein A</fullName>
    </recommendedName>
    <alternativeName>
        <fullName evidence="16">Excinuclease ABC subunit A</fullName>
    </alternativeName>
</protein>
<feature type="signal peptide" evidence="17">
    <location>
        <begin position="1"/>
        <end position="23"/>
    </location>
</feature>
<evidence type="ECO:0000256" key="1">
    <source>
        <dbReference type="ARBA" id="ARBA00004496"/>
    </source>
</evidence>
<dbReference type="AlphaFoldDB" id="A0A8T9SRB9"/>
<keyword evidence="20" id="KW-1185">Reference proteome</keyword>
<dbReference type="NCBIfam" id="TIGR00630">
    <property type="entry name" value="uvra"/>
    <property type="match status" value="1"/>
</dbReference>
<evidence type="ECO:0000256" key="15">
    <source>
        <dbReference type="ARBA" id="ARBA00039316"/>
    </source>
</evidence>
<dbReference type="Gene3D" id="3.30.1490.20">
    <property type="entry name" value="ATP-grasp fold, A domain"/>
    <property type="match status" value="1"/>
</dbReference>
<evidence type="ECO:0000256" key="7">
    <source>
        <dbReference type="ARBA" id="ARBA00022769"/>
    </source>
</evidence>
<feature type="domain" description="ABC transporter" evidence="18">
    <location>
        <begin position="643"/>
        <end position="978"/>
    </location>
</feature>
<comment type="subcellular location">
    <subcellularLocation>
        <location evidence="1">Cytoplasm</location>
    </subcellularLocation>
</comment>
<keyword evidence="11" id="KW-0267">Excision nuclease</keyword>
<dbReference type="GO" id="GO:0003677">
    <property type="term" value="F:DNA binding"/>
    <property type="evidence" value="ECO:0007669"/>
    <property type="project" value="UniProtKB-KW"/>
</dbReference>
<evidence type="ECO:0000256" key="8">
    <source>
        <dbReference type="ARBA" id="ARBA00022771"/>
    </source>
</evidence>
<keyword evidence="3" id="KW-0479">Metal-binding</keyword>
<dbReference type="GO" id="GO:0005524">
    <property type="term" value="F:ATP binding"/>
    <property type="evidence" value="ECO:0007669"/>
    <property type="project" value="UniProtKB-KW"/>
</dbReference>
<keyword evidence="2" id="KW-0963">Cytoplasm</keyword>
<evidence type="ECO:0000256" key="16">
    <source>
        <dbReference type="ARBA" id="ARBA00042156"/>
    </source>
</evidence>
<evidence type="ECO:0000313" key="20">
    <source>
        <dbReference type="Proteomes" id="UP000829925"/>
    </source>
</evidence>
<keyword evidence="9" id="KW-0862">Zinc</keyword>
<dbReference type="InterPro" id="IPR027417">
    <property type="entry name" value="P-loop_NTPase"/>
</dbReference>
<evidence type="ECO:0000313" key="19">
    <source>
        <dbReference type="EMBL" id="UOR04642.1"/>
    </source>
</evidence>
<keyword evidence="13" id="KW-0234">DNA repair</keyword>
<evidence type="ECO:0000256" key="17">
    <source>
        <dbReference type="SAM" id="SignalP"/>
    </source>
</evidence>
<keyword evidence="19" id="KW-0378">Hydrolase</keyword>
<evidence type="ECO:0000256" key="2">
    <source>
        <dbReference type="ARBA" id="ARBA00022490"/>
    </source>
</evidence>
<keyword evidence="10" id="KW-0067">ATP-binding</keyword>
<keyword evidence="4" id="KW-0677">Repeat</keyword>
<accession>A0A8T9SRB9</accession>
<dbReference type="InterPro" id="IPR004602">
    <property type="entry name" value="UvrA"/>
</dbReference>
<evidence type="ECO:0000256" key="5">
    <source>
        <dbReference type="ARBA" id="ARBA00022741"/>
    </source>
</evidence>
<evidence type="ECO:0000256" key="14">
    <source>
        <dbReference type="ARBA" id="ARBA00038000"/>
    </source>
</evidence>
<evidence type="ECO:0000256" key="12">
    <source>
        <dbReference type="ARBA" id="ARBA00023125"/>
    </source>
</evidence>
<dbReference type="EMBL" id="CP095053">
    <property type="protein sequence ID" value="UOR04642.1"/>
    <property type="molecule type" value="Genomic_DNA"/>
</dbReference>
<reference evidence="19 20" key="1">
    <citation type="submission" date="2022-04" db="EMBL/GenBank/DDBJ databases">
        <title>Hymenobacter sp. isolated from the air.</title>
        <authorList>
            <person name="Won M."/>
            <person name="Lee C.-M."/>
            <person name="Woen H.-Y."/>
            <person name="Kwon S.-W."/>
        </authorList>
    </citation>
    <scope>NUCLEOTIDE SEQUENCE [LARGE SCALE GENOMIC DNA]</scope>
    <source>
        <strain evidence="20">5413 J-13</strain>
    </source>
</reference>
<dbReference type="InterPro" id="IPR041552">
    <property type="entry name" value="UvrA_DNA-bd"/>
</dbReference>
<keyword evidence="7" id="KW-0228">DNA excision</keyword>
<dbReference type="PROSITE" id="PS00211">
    <property type="entry name" value="ABC_TRANSPORTER_1"/>
    <property type="match status" value="2"/>
</dbReference>
<dbReference type="InterPro" id="IPR013815">
    <property type="entry name" value="ATP_grasp_subdomain_1"/>
</dbReference>
<feature type="chain" id="PRO_5035726356" description="UvrABC system protein A" evidence="17">
    <location>
        <begin position="24"/>
        <end position="990"/>
    </location>
</feature>
<proteinExistence type="inferred from homology"/>
<dbReference type="GO" id="GO:0004518">
    <property type="term" value="F:nuclease activity"/>
    <property type="evidence" value="ECO:0007669"/>
    <property type="project" value="UniProtKB-KW"/>
</dbReference>
<evidence type="ECO:0000256" key="4">
    <source>
        <dbReference type="ARBA" id="ARBA00022737"/>
    </source>
</evidence>
<keyword evidence="12" id="KW-0238">DNA-binding</keyword>
<dbReference type="SUPFAM" id="SSF52540">
    <property type="entry name" value="P-loop containing nucleoside triphosphate hydrolases"/>
    <property type="match status" value="2"/>
</dbReference>
<dbReference type="GO" id="GO:0008270">
    <property type="term" value="F:zinc ion binding"/>
    <property type="evidence" value="ECO:0007669"/>
    <property type="project" value="UniProtKB-KW"/>
</dbReference>
<dbReference type="RefSeq" id="WP_245092408.1">
    <property type="nucleotide sequence ID" value="NZ_CP095053.1"/>
</dbReference>
<evidence type="ECO:0000256" key="3">
    <source>
        <dbReference type="ARBA" id="ARBA00022723"/>
    </source>
</evidence>
<evidence type="ECO:0000256" key="11">
    <source>
        <dbReference type="ARBA" id="ARBA00022881"/>
    </source>
</evidence>
<keyword evidence="17" id="KW-0732">Signal</keyword>
<sequence>MAKKKALAVAAATISPLSQVATAEAELTAAAVALPANGHDHPNPAAAEAPFIEVYGAREHNLKNVSIQIPRGKLVVFTGISGSGKSSLAFDTIYAEGQRRYMETFSAYARSFMGGLERPDVDKIEGLSPVISIEQKTTSRNPRSTVGTITEIYDFLRLFYARTAEAFSYVTGKKMIRQSDDQIINYILKHYDNKKLVVLAPVVKGRKGHYRELFQQVAKLGFTKVRVDGELLDITAKMQVDRYKIHDIEIVIDRLVVKADDRHRLAGSVQNALTQGKGTMLVLDPDKKKDNTQFFSRFLMDPATGIAYDDPAPNTFSFNSPYGACPVCNGLGEVQEITEETVMPDKKLSISRGGIAPLGEYRDIWIFQQLQLILKKHKASLSTPIQKLPEDLVQRLLHGIPEDDDADTTKANYTEPFEGIIPFLRRQMDSDSDNIRDWIQQYTQAKECPECHGYRLKKESLHFKIADKHIGELSVMDVKELSAWFEGLEDRLSDRQNLIARELLKEIRKRIGFLLEVGLDYLDLHRSVRTLSGGESQRIRLATQIGTQLVGVLYIMDEPSIGLHQRDNERLIKALQHLRDIGNSVIVVEHDKDMIMHADHVLDIGPGAGIHGGSIVAEGSPTEIFNSGSLTSQYLSGQKHIELRKKKREGTGEELVLKGAKGHNLKNVTAKFPLGKLIAVTGVSGSGKSSLIHDTLYPILNQHFFNAKREPLKYDSIEGLDFIDKVIEVDQSPIGRTPRSNPATYTGVMTEIRQLFAELPEAKIRGYGPGRFSFNVKGGRCETCEGAGLRTIEMNFLPDVHVPCETCKGRRYNRETLEVRFKGKSITDVLDMTVEKAVEFFEYQPRILRKIQTLNDVGLGYLTLGQQATTLSGGEAQRVKLATELSKKDTGQTFYILDEPTTGLHFEDINHLSDVLQKLVDKGNTVLIIEHNLDLIKVADHLIDIGPEGGAGGGTIVAQGTPEQVAKSKKGYTGKFLAEELKTSKYAEVE</sequence>
<dbReference type="Pfam" id="PF17760">
    <property type="entry name" value="UvrA_inter"/>
    <property type="match status" value="1"/>
</dbReference>